<dbReference type="PROSITE" id="PS50059">
    <property type="entry name" value="FKBP_PPIASE"/>
    <property type="match status" value="1"/>
</dbReference>
<dbReference type="Gene3D" id="3.10.50.40">
    <property type="match status" value="1"/>
</dbReference>
<comment type="similarity">
    <text evidence="2 6">Belongs to the FKBP-type PPIase family.</text>
</comment>
<keyword evidence="4 5" id="KW-0413">Isomerase</keyword>
<dbReference type="PANTHER" id="PTHR43811:SF19">
    <property type="entry name" value="39 KDA FK506-BINDING NUCLEAR PROTEIN"/>
    <property type="match status" value="1"/>
</dbReference>
<dbReference type="EMBL" id="FQZE01000004">
    <property type="protein sequence ID" value="SHI63653.1"/>
    <property type="molecule type" value="Genomic_DNA"/>
</dbReference>
<dbReference type="InterPro" id="IPR046357">
    <property type="entry name" value="PPIase_dom_sf"/>
</dbReference>
<organism evidence="9 10">
    <name type="scientific">Tangfeifania diversioriginum</name>
    <dbReference type="NCBI Taxonomy" id="1168035"/>
    <lineage>
        <taxon>Bacteria</taxon>
        <taxon>Pseudomonadati</taxon>
        <taxon>Bacteroidota</taxon>
        <taxon>Bacteroidia</taxon>
        <taxon>Marinilabiliales</taxon>
        <taxon>Prolixibacteraceae</taxon>
        <taxon>Tangfeifania</taxon>
    </lineage>
</organism>
<gene>
    <name evidence="9" type="ORF">SAMN05444280_10467</name>
</gene>
<name>A0A1M6CS12_9BACT</name>
<proteinExistence type="inferred from homology"/>
<dbReference type="Pfam" id="PF00254">
    <property type="entry name" value="FKBP_C"/>
    <property type="match status" value="1"/>
</dbReference>
<evidence type="ECO:0000313" key="10">
    <source>
        <dbReference type="Proteomes" id="UP000184050"/>
    </source>
</evidence>
<evidence type="ECO:0000313" key="9">
    <source>
        <dbReference type="EMBL" id="SHI63653.1"/>
    </source>
</evidence>
<evidence type="ECO:0000256" key="4">
    <source>
        <dbReference type="ARBA" id="ARBA00023235"/>
    </source>
</evidence>
<evidence type="ECO:0000256" key="6">
    <source>
        <dbReference type="RuleBase" id="RU003915"/>
    </source>
</evidence>
<dbReference type="AlphaFoldDB" id="A0A1M6CS12"/>
<keyword evidence="7" id="KW-0812">Transmembrane</keyword>
<sequence>MIVNFIENCNFQAEIKERTMQKTIKLLLSFLLINGLIFSYSCITDDEPEPRTFEDEMAELDALLVKLNNEGFTLDTTEMGVYYLVQEPGEGPFPQTGDTCFIDFTGYLSNGVIFESSEEFYDNGIWKFVFGNPEIIPGLEDGIAHMNKGAKIEMIIPSNLAYGAKGTANIPPYTTLLYTSKMHDLRPKVQ</sequence>
<feature type="transmembrane region" description="Helical" evidence="7">
    <location>
        <begin position="24"/>
        <end position="41"/>
    </location>
</feature>
<dbReference type="InterPro" id="IPR001179">
    <property type="entry name" value="PPIase_FKBP_dom"/>
</dbReference>
<dbReference type="STRING" id="1168035.SAMN05444280_10467"/>
<evidence type="ECO:0000259" key="8">
    <source>
        <dbReference type="PROSITE" id="PS50059"/>
    </source>
</evidence>
<dbReference type="OrthoDB" id="9814548at2"/>
<keyword evidence="3 5" id="KW-0697">Rotamase</keyword>
<dbReference type="Proteomes" id="UP000184050">
    <property type="component" value="Unassembled WGS sequence"/>
</dbReference>
<evidence type="ECO:0000256" key="3">
    <source>
        <dbReference type="ARBA" id="ARBA00023110"/>
    </source>
</evidence>
<dbReference type="SUPFAM" id="SSF54534">
    <property type="entry name" value="FKBP-like"/>
    <property type="match status" value="1"/>
</dbReference>
<dbReference type="GO" id="GO:0003755">
    <property type="term" value="F:peptidyl-prolyl cis-trans isomerase activity"/>
    <property type="evidence" value="ECO:0007669"/>
    <property type="project" value="UniProtKB-UniRule"/>
</dbReference>
<evidence type="ECO:0000256" key="5">
    <source>
        <dbReference type="PROSITE-ProRule" id="PRU00277"/>
    </source>
</evidence>
<evidence type="ECO:0000256" key="1">
    <source>
        <dbReference type="ARBA" id="ARBA00000971"/>
    </source>
</evidence>
<evidence type="ECO:0000256" key="7">
    <source>
        <dbReference type="SAM" id="Phobius"/>
    </source>
</evidence>
<feature type="domain" description="PPIase FKBP-type" evidence="8">
    <location>
        <begin position="97"/>
        <end position="186"/>
    </location>
</feature>
<protein>
    <recommendedName>
        <fullName evidence="6">Peptidyl-prolyl cis-trans isomerase</fullName>
        <ecNumber evidence="6">5.2.1.8</ecNumber>
    </recommendedName>
</protein>
<accession>A0A1M6CS12</accession>
<keyword evidence="7" id="KW-0472">Membrane</keyword>
<keyword evidence="10" id="KW-1185">Reference proteome</keyword>
<dbReference type="PANTHER" id="PTHR43811">
    <property type="entry name" value="FKBP-TYPE PEPTIDYL-PROLYL CIS-TRANS ISOMERASE FKPA"/>
    <property type="match status" value="1"/>
</dbReference>
<evidence type="ECO:0000256" key="2">
    <source>
        <dbReference type="ARBA" id="ARBA00006577"/>
    </source>
</evidence>
<dbReference type="EC" id="5.2.1.8" evidence="6"/>
<keyword evidence="7" id="KW-1133">Transmembrane helix</keyword>
<reference evidence="9 10" key="1">
    <citation type="submission" date="2016-11" db="EMBL/GenBank/DDBJ databases">
        <authorList>
            <person name="Jaros S."/>
            <person name="Januszkiewicz K."/>
            <person name="Wedrychowicz H."/>
        </authorList>
    </citation>
    <scope>NUCLEOTIDE SEQUENCE [LARGE SCALE GENOMIC DNA]</scope>
    <source>
        <strain evidence="9 10">DSM 27063</strain>
    </source>
</reference>
<comment type="catalytic activity">
    <reaction evidence="1 5 6">
        <text>[protein]-peptidylproline (omega=180) = [protein]-peptidylproline (omega=0)</text>
        <dbReference type="Rhea" id="RHEA:16237"/>
        <dbReference type="Rhea" id="RHEA-COMP:10747"/>
        <dbReference type="Rhea" id="RHEA-COMP:10748"/>
        <dbReference type="ChEBI" id="CHEBI:83833"/>
        <dbReference type="ChEBI" id="CHEBI:83834"/>
        <dbReference type="EC" id="5.2.1.8"/>
    </reaction>
</comment>